<dbReference type="GO" id="GO:0005965">
    <property type="term" value="C:protein farnesyltransferase complex"/>
    <property type="evidence" value="ECO:0007669"/>
    <property type="project" value="UniProtKB-UniRule"/>
</dbReference>
<dbReference type="PANTHER" id="PTHR11774:SF6">
    <property type="entry name" value="PROTEIN FARNESYLTRANSFERASE SUBUNIT BETA"/>
    <property type="match status" value="1"/>
</dbReference>
<comment type="similarity">
    <text evidence="1 9">Belongs to the protein prenyltransferase subunit beta family.</text>
</comment>
<evidence type="ECO:0000256" key="9">
    <source>
        <dbReference type="RuleBase" id="RU365056"/>
    </source>
</evidence>
<evidence type="ECO:0000256" key="10">
    <source>
        <dbReference type="SAM" id="MobiDB-lite"/>
    </source>
</evidence>
<dbReference type="PANTHER" id="PTHR11774">
    <property type="entry name" value="GERANYLGERANYL TRANSFERASE TYPE BETA SUBUNIT"/>
    <property type="match status" value="1"/>
</dbReference>
<comment type="function">
    <text evidence="9">Catalyzes the transfer of a farnesyl moiety from farnesyl diphosphate to a cysteine at the fourth position from the C-terminus of several proteins. The beta subunit is responsible for peptide-binding.</text>
</comment>
<dbReference type="InterPro" id="IPR001330">
    <property type="entry name" value="Prenyltrans"/>
</dbReference>
<dbReference type="EMBL" id="PUHQ01000025">
    <property type="protein sequence ID" value="KAG0662694.1"/>
    <property type="molecule type" value="Genomic_DNA"/>
</dbReference>
<reference evidence="12 13" key="1">
    <citation type="submission" date="2020-11" db="EMBL/GenBank/DDBJ databases">
        <title>Kefir isolates.</title>
        <authorList>
            <person name="Marcisauskas S."/>
            <person name="Kim Y."/>
            <person name="Blasche S."/>
        </authorList>
    </citation>
    <scope>NUCLEOTIDE SEQUENCE [LARGE SCALE GENOMIC DNA]</scope>
    <source>
        <strain evidence="12 13">KR</strain>
    </source>
</reference>
<evidence type="ECO:0000256" key="1">
    <source>
        <dbReference type="ARBA" id="ARBA00010497"/>
    </source>
</evidence>
<dbReference type="GO" id="GO:0097354">
    <property type="term" value="P:prenylation"/>
    <property type="evidence" value="ECO:0007669"/>
    <property type="project" value="UniProtKB-UniRule"/>
</dbReference>
<name>A0A9P7B6I6_RHOMI</name>
<dbReference type="OrthoDB" id="10261146at2759"/>
<evidence type="ECO:0000256" key="3">
    <source>
        <dbReference type="ARBA" id="ARBA00015798"/>
    </source>
</evidence>
<keyword evidence="6 9" id="KW-0479">Metal-binding</keyword>
<sequence length="479" mass="51452">MPWIPTPSDGLETSETLRSQYETEQIISTLLTEQLAGSTPTGLELDTHVAFCRRLLDHPLPAYFVGLDASRPWVLYWTLHSLAIAGQPIDAALRARTAATLSTFQNADGGFGGGPGQLSHLAPTYAAVCALAYAGEEGWDVIDRSAMYRFLLSLKQPDGSFIMHVGGEVDVRGSYCALTVATLLDLLTPELTNAAANFIASCQTYEGGLAAAAFSATAAWPDAPAAPLGEAHGGYAFCAAASWAMLKGPSSSKRHNNDSSSPAHGDDLRGVDVLALLRWSASMQANPIEGGGFRGRTNKLVDGCYSWWCGGLLPIAEYLLEEDKPAAATPDLVDLYDAASLRQYVSLVAQAPGGGLRDKPGKSPDAYHTCYNLSGASSATLPPVFSRSIYEQLVQSFQPASNLSERSENPRTAGQDTKETDAQRSCQVYGRSLAWHVGRSRREDAMKHEDLAFIHPLFNICMPAVQATMAHFYRQNATL</sequence>
<evidence type="ECO:0000256" key="6">
    <source>
        <dbReference type="ARBA" id="ARBA00022723"/>
    </source>
</evidence>
<evidence type="ECO:0000256" key="7">
    <source>
        <dbReference type="ARBA" id="ARBA00022737"/>
    </source>
</evidence>
<comment type="catalytic activity">
    <reaction evidence="9">
        <text>L-cysteinyl-[protein] + (2E,6E)-farnesyl diphosphate = S-(2E,6E)-farnesyl-L-cysteinyl-[protein] + diphosphate</text>
        <dbReference type="Rhea" id="RHEA:13345"/>
        <dbReference type="Rhea" id="RHEA-COMP:10131"/>
        <dbReference type="Rhea" id="RHEA-COMP:11535"/>
        <dbReference type="ChEBI" id="CHEBI:29950"/>
        <dbReference type="ChEBI" id="CHEBI:33019"/>
        <dbReference type="ChEBI" id="CHEBI:86019"/>
        <dbReference type="ChEBI" id="CHEBI:175763"/>
    </reaction>
</comment>
<dbReference type="CDD" id="cd02893">
    <property type="entry name" value="FTase"/>
    <property type="match status" value="1"/>
</dbReference>
<evidence type="ECO:0000256" key="8">
    <source>
        <dbReference type="ARBA" id="ARBA00022833"/>
    </source>
</evidence>
<comment type="subunit">
    <text evidence="9">Heterodimer of an alpha and a beta subunit.</text>
</comment>
<dbReference type="InterPro" id="IPR026872">
    <property type="entry name" value="FTB"/>
</dbReference>
<dbReference type="Proteomes" id="UP000777482">
    <property type="component" value="Unassembled WGS sequence"/>
</dbReference>
<evidence type="ECO:0000256" key="4">
    <source>
        <dbReference type="ARBA" id="ARBA00022602"/>
    </source>
</evidence>
<evidence type="ECO:0000313" key="13">
    <source>
        <dbReference type="Proteomes" id="UP000777482"/>
    </source>
</evidence>
<dbReference type="InterPro" id="IPR008930">
    <property type="entry name" value="Terpenoid_cyclase/PrenylTrfase"/>
</dbReference>
<dbReference type="InterPro" id="IPR045089">
    <property type="entry name" value="PGGT1B-like"/>
</dbReference>
<evidence type="ECO:0000259" key="11">
    <source>
        <dbReference type="Pfam" id="PF00432"/>
    </source>
</evidence>
<evidence type="ECO:0000256" key="2">
    <source>
        <dbReference type="ARBA" id="ARBA00012702"/>
    </source>
</evidence>
<dbReference type="EC" id="2.5.1.58" evidence="2 9"/>
<keyword evidence="4 9" id="KW-0637">Prenyltransferase</keyword>
<dbReference type="AlphaFoldDB" id="A0A9P7B6I6"/>
<keyword evidence="8 9" id="KW-0862">Zinc</keyword>
<keyword evidence="7" id="KW-0677">Repeat</keyword>
<evidence type="ECO:0000313" key="12">
    <source>
        <dbReference type="EMBL" id="KAG0662694.1"/>
    </source>
</evidence>
<dbReference type="Pfam" id="PF00432">
    <property type="entry name" value="Prenyltrans"/>
    <property type="match status" value="1"/>
</dbReference>
<keyword evidence="5 9" id="KW-0808">Transferase</keyword>
<evidence type="ECO:0000256" key="5">
    <source>
        <dbReference type="ARBA" id="ARBA00022679"/>
    </source>
</evidence>
<dbReference type="Gene3D" id="1.50.10.20">
    <property type="match status" value="1"/>
</dbReference>
<comment type="caution">
    <text evidence="12">The sequence shown here is derived from an EMBL/GenBank/DDBJ whole genome shotgun (WGS) entry which is preliminary data.</text>
</comment>
<feature type="compositionally biased region" description="Polar residues" evidence="10">
    <location>
        <begin position="400"/>
        <end position="415"/>
    </location>
</feature>
<gene>
    <name evidence="12" type="primary">RAM1</name>
    <name evidence="12" type="ORF">C6P46_003198</name>
</gene>
<feature type="domain" description="Prenyltransferase alpha-alpha toroid" evidence="11">
    <location>
        <begin position="43"/>
        <end position="399"/>
    </location>
</feature>
<protein>
    <recommendedName>
        <fullName evidence="3 9">Protein farnesyltransferase subunit beta</fullName>
        <shortName evidence="9">FTase-beta</shortName>
        <ecNumber evidence="2 9">2.5.1.58</ecNumber>
    </recommendedName>
</protein>
<feature type="region of interest" description="Disordered" evidence="10">
    <location>
        <begin position="400"/>
        <end position="423"/>
    </location>
</feature>
<comment type="cofactor">
    <cofactor evidence="9">
        <name>Zn(2+)</name>
        <dbReference type="ChEBI" id="CHEBI:29105"/>
    </cofactor>
    <text evidence="9">Binds 1 zinc ion per subunit.</text>
</comment>
<organism evidence="12 13">
    <name type="scientific">Rhodotorula mucilaginosa</name>
    <name type="common">Yeast</name>
    <name type="synonym">Rhodotorula rubra</name>
    <dbReference type="NCBI Taxonomy" id="5537"/>
    <lineage>
        <taxon>Eukaryota</taxon>
        <taxon>Fungi</taxon>
        <taxon>Dikarya</taxon>
        <taxon>Basidiomycota</taxon>
        <taxon>Pucciniomycotina</taxon>
        <taxon>Microbotryomycetes</taxon>
        <taxon>Sporidiobolales</taxon>
        <taxon>Sporidiobolaceae</taxon>
        <taxon>Rhodotorula</taxon>
    </lineage>
</organism>
<dbReference type="GO" id="GO:0008270">
    <property type="term" value="F:zinc ion binding"/>
    <property type="evidence" value="ECO:0007669"/>
    <property type="project" value="UniProtKB-UniRule"/>
</dbReference>
<dbReference type="SUPFAM" id="SSF48239">
    <property type="entry name" value="Terpenoid cyclases/Protein prenyltransferases"/>
    <property type="match status" value="1"/>
</dbReference>
<proteinExistence type="inferred from homology"/>
<dbReference type="GO" id="GO:0004660">
    <property type="term" value="F:protein farnesyltransferase activity"/>
    <property type="evidence" value="ECO:0007669"/>
    <property type="project" value="UniProtKB-UniRule"/>
</dbReference>
<accession>A0A9P7B6I6</accession>
<keyword evidence="13" id="KW-1185">Reference proteome</keyword>